<name>A0AAW1Q8B9_9CHLO</name>
<dbReference type="AlphaFoldDB" id="A0AAW1Q8B9"/>
<dbReference type="InterPro" id="IPR056179">
    <property type="entry name" value="DHQS_C"/>
</dbReference>
<evidence type="ECO:0000259" key="3">
    <source>
        <dbReference type="Pfam" id="PF01959"/>
    </source>
</evidence>
<gene>
    <name evidence="5" type="ORF">WJX72_008045</name>
</gene>
<organism evidence="5 6">
    <name type="scientific">[Myrmecia] bisecta</name>
    <dbReference type="NCBI Taxonomy" id="41462"/>
    <lineage>
        <taxon>Eukaryota</taxon>
        <taxon>Viridiplantae</taxon>
        <taxon>Chlorophyta</taxon>
        <taxon>core chlorophytes</taxon>
        <taxon>Trebouxiophyceae</taxon>
        <taxon>Trebouxiales</taxon>
        <taxon>Trebouxiaceae</taxon>
        <taxon>Myrmecia</taxon>
    </lineage>
</organism>
<dbReference type="InterPro" id="IPR002812">
    <property type="entry name" value="DHQS"/>
</dbReference>
<dbReference type="PIRSF" id="PIRSF006655">
    <property type="entry name" value="DHQ_synth"/>
    <property type="match status" value="1"/>
</dbReference>
<dbReference type="Pfam" id="PF01959">
    <property type="entry name" value="DHQS"/>
    <property type="match status" value="1"/>
</dbReference>
<dbReference type="Pfam" id="PF26558">
    <property type="entry name" value="DHQS_2nd"/>
    <property type="match status" value="1"/>
</dbReference>
<evidence type="ECO:0008006" key="7">
    <source>
        <dbReference type="Google" id="ProtNLM"/>
    </source>
</evidence>
<accession>A0AAW1Q8B9</accession>
<keyword evidence="2" id="KW-0057">Aromatic amino acid biosynthesis</keyword>
<evidence type="ECO:0000313" key="5">
    <source>
        <dbReference type="EMBL" id="KAK9816998.1"/>
    </source>
</evidence>
<keyword evidence="6" id="KW-1185">Reference proteome</keyword>
<reference evidence="5 6" key="1">
    <citation type="journal article" date="2024" name="Nat. Commun.">
        <title>Phylogenomics reveals the evolutionary origins of lichenization in chlorophyte algae.</title>
        <authorList>
            <person name="Puginier C."/>
            <person name="Libourel C."/>
            <person name="Otte J."/>
            <person name="Skaloud P."/>
            <person name="Haon M."/>
            <person name="Grisel S."/>
            <person name="Petersen M."/>
            <person name="Berrin J.G."/>
            <person name="Delaux P.M."/>
            <person name="Dal Grande F."/>
            <person name="Keller J."/>
        </authorList>
    </citation>
    <scope>NUCLEOTIDE SEQUENCE [LARGE SCALE GENOMIC DNA]</scope>
    <source>
        <strain evidence="5 6">SAG 2043</strain>
    </source>
</reference>
<dbReference type="PANTHER" id="PTHR33563:SF1">
    <property type="entry name" value="3-DEHYDROQUINATE SYNTHASE"/>
    <property type="match status" value="1"/>
</dbReference>
<evidence type="ECO:0000313" key="6">
    <source>
        <dbReference type="Proteomes" id="UP001489004"/>
    </source>
</evidence>
<proteinExistence type="predicted"/>
<protein>
    <recommendedName>
        <fullName evidence="7">3-dehydroquinate synthase</fullName>
    </recommendedName>
</protein>
<feature type="domain" description="3-dehydroquinate synthase N-terminal" evidence="3">
    <location>
        <begin position="12"/>
        <end position="167"/>
    </location>
</feature>
<evidence type="ECO:0000259" key="4">
    <source>
        <dbReference type="Pfam" id="PF26558"/>
    </source>
</evidence>
<dbReference type="EMBL" id="JALJOR010000005">
    <property type="protein sequence ID" value="KAK9816998.1"/>
    <property type="molecule type" value="Genomic_DNA"/>
</dbReference>
<dbReference type="GO" id="GO:0003856">
    <property type="term" value="F:3-dehydroquinate synthase activity"/>
    <property type="evidence" value="ECO:0007669"/>
    <property type="project" value="InterPro"/>
</dbReference>
<sequence length="337" mass="36542">MPARASVTGEAKEVWIETSTQAVLTTALELGLSKFAFSNADPKTLVHIQQWTSLAKFEPILYEGSRLETQDGTQVGVLRKVSSGEDLKAVEKDAQRSDTVILDATDWRVIPAENLVASFQGSSARLMSTAKSAADARLMLEALEVGTGGVLLRTEDPGQVRKLVAYVSERNAKLGLRLPYEVGRVTRVTPVGMGDRVCVDLCSLLVPGEGMLVGSFARTLFLVHSECAESRYISSRPFRVNAGPVHAYTAAPGGRTAYLAELSSGKEVVVADARGRTQTAIVGRVKIESRPLMLIEAETSDGEQHSILLQNAETVYLYRQNAARHTGISIQEKIVER</sequence>
<evidence type="ECO:0000256" key="2">
    <source>
        <dbReference type="ARBA" id="ARBA00023141"/>
    </source>
</evidence>
<keyword evidence="1" id="KW-0028">Amino-acid biosynthesis</keyword>
<dbReference type="GO" id="GO:0008652">
    <property type="term" value="P:amino acid biosynthetic process"/>
    <property type="evidence" value="ECO:0007669"/>
    <property type="project" value="UniProtKB-KW"/>
</dbReference>
<dbReference type="Proteomes" id="UP001489004">
    <property type="component" value="Unassembled WGS sequence"/>
</dbReference>
<dbReference type="GO" id="GO:0009073">
    <property type="term" value="P:aromatic amino acid family biosynthetic process"/>
    <property type="evidence" value="ECO:0007669"/>
    <property type="project" value="UniProtKB-KW"/>
</dbReference>
<comment type="caution">
    <text evidence="5">The sequence shown here is derived from an EMBL/GenBank/DDBJ whole genome shotgun (WGS) entry which is preliminary data.</text>
</comment>
<dbReference type="PANTHER" id="PTHR33563">
    <property type="match status" value="1"/>
</dbReference>
<feature type="domain" description="3-dehydroquinate synthase C-terminal" evidence="4">
    <location>
        <begin position="184"/>
        <end position="321"/>
    </location>
</feature>
<dbReference type="InterPro" id="IPR030960">
    <property type="entry name" value="DHQS/DOIS_N"/>
</dbReference>
<dbReference type="GO" id="GO:0016491">
    <property type="term" value="F:oxidoreductase activity"/>
    <property type="evidence" value="ECO:0007669"/>
    <property type="project" value="InterPro"/>
</dbReference>
<evidence type="ECO:0000256" key="1">
    <source>
        <dbReference type="ARBA" id="ARBA00022605"/>
    </source>
</evidence>